<protein>
    <recommendedName>
        <fullName evidence="4">Peptidase S1 domain-containing protein</fullName>
    </recommendedName>
</protein>
<dbReference type="GO" id="GO:0004252">
    <property type="term" value="F:serine-type endopeptidase activity"/>
    <property type="evidence" value="ECO:0007669"/>
    <property type="project" value="InterPro"/>
</dbReference>
<dbReference type="InterPro" id="IPR009003">
    <property type="entry name" value="Peptidase_S1_PA"/>
</dbReference>
<dbReference type="EMBL" id="LT551165">
    <property type="protein sequence ID" value="SAL96520.1"/>
    <property type="molecule type" value="Genomic_DNA"/>
</dbReference>
<dbReference type="InterPro" id="IPR033116">
    <property type="entry name" value="TRYPSIN_SER"/>
</dbReference>
<keyword evidence="6" id="KW-1185">Reference proteome</keyword>
<gene>
    <name evidence="5" type="primary">ABSGL_01936.1 scaffold 2596</name>
</gene>
<dbReference type="STRING" id="4829.A0A168LCL2"/>
<feature type="domain" description="Peptidase S1" evidence="4">
    <location>
        <begin position="31"/>
        <end position="296"/>
    </location>
</feature>
<dbReference type="PROSITE" id="PS50240">
    <property type="entry name" value="TRYPSIN_DOM"/>
    <property type="match status" value="1"/>
</dbReference>
<dbReference type="Pfam" id="PF00089">
    <property type="entry name" value="Trypsin"/>
    <property type="match status" value="1"/>
</dbReference>
<accession>A0A168LCL2</accession>
<dbReference type="PRINTS" id="PR00722">
    <property type="entry name" value="CHYMOTRYPSIN"/>
</dbReference>
<feature type="chain" id="PRO_5007898689" description="Peptidase S1 domain-containing protein" evidence="3">
    <location>
        <begin position="24"/>
        <end position="302"/>
    </location>
</feature>
<evidence type="ECO:0000313" key="6">
    <source>
        <dbReference type="Proteomes" id="UP000078561"/>
    </source>
</evidence>
<keyword evidence="2" id="KW-0378">Hydrolase</keyword>
<proteinExistence type="predicted"/>
<keyword evidence="2" id="KW-0720">Serine protease</keyword>
<dbReference type="OMA" id="GSTLGCN"/>
<feature type="signal peptide" evidence="3">
    <location>
        <begin position="1"/>
        <end position="23"/>
    </location>
</feature>
<dbReference type="InterPro" id="IPR043504">
    <property type="entry name" value="Peptidase_S1_PA_chymotrypsin"/>
</dbReference>
<evidence type="ECO:0000256" key="2">
    <source>
        <dbReference type="RuleBase" id="RU363034"/>
    </source>
</evidence>
<evidence type="ECO:0000259" key="4">
    <source>
        <dbReference type="PROSITE" id="PS50240"/>
    </source>
</evidence>
<name>A0A168LCL2_ABSGL</name>
<dbReference type="AlphaFoldDB" id="A0A168LCL2"/>
<dbReference type="Proteomes" id="UP000078561">
    <property type="component" value="Unassembled WGS sequence"/>
</dbReference>
<evidence type="ECO:0000256" key="3">
    <source>
        <dbReference type="SAM" id="SignalP"/>
    </source>
</evidence>
<dbReference type="SMART" id="SM00020">
    <property type="entry name" value="Tryp_SPc"/>
    <property type="match status" value="1"/>
</dbReference>
<organism evidence="5">
    <name type="scientific">Absidia glauca</name>
    <name type="common">Pin mould</name>
    <dbReference type="NCBI Taxonomy" id="4829"/>
    <lineage>
        <taxon>Eukaryota</taxon>
        <taxon>Fungi</taxon>
        <taxon>Fungi incertae sedis</taxon>
        <taxon>Mucoromycota</taxon>
        <taxon>Mucoromycotina</taxon>
        <taxon>Mucoromycetes</taxon>
        <taxon>Mucorales</taxon>
        <taxon>Cunninghamellaceae</taxon>
        <taxon>Absidia</taxon>
    </lineage>
</organism>
<evidence type="ECO:0000313" key="5">
    <source>
        <dbReference type="EMBL" id="SAL96520.1"/>
    </source>
</evidence>
<reference evidence="5" key="1">
    <citation type="submission" date="2016-04" db="EMBL/GenBank/DDBJ databases">
        <authorList>
            <person name="Evans L.H."/>
            <person name="Alamgir A."/>
            <person name="Owens N."/>
            <person name="Weber N.D."/>
            <person name="Virtaneva K."/>
            <person name="Barbian K."/>
            <person name="Babar A."/>
            <person name="Rosenke K."/>
        </authorList>
    </citation>
    <scope>NUCLEOTIDE SEQUENCE [LARGE SCALE GENOMIC DNA]</scope>
    <source>
        <strain evidence="5">CBS 101.48</strain>
    </source>
</reference>
<dbReference type="PROSITE" id="PS00134">
    <property type="entry name" value="TRYPSIN_HIS"/>
    <property type="match status" value="1"/>
</dbReference>
<dbReference type="InParanoid" id="A0A168LCL2"/>
<dbReference type="InterPro" id="IPR051487">
    <property type="entry name" value="Ser/Thr_Proteases_Immune/Dev"/>
</dbReference>
<dbReference type="CDD" id="cd00190">
    <property type="entry name" value="Tryp_SPc"/>
    <property type="match status" value="1"/>
</dbReference>
<dbReference type="PANTHER" id="PTHR24256">
    <property type="entry name" value="TRYPTASE-RELATED"/>
    <property type="match status" value="1"/>
</dbReference>
<dbReference type="OrthoDB" id="6380398at2759"/>
<dbReference type="InterPro" id="IPR001254">
    <property type="entry name" value="Trypsin_dom"/>
</dbReference>
<dbReference type="InterPro" id="IPR018114">
    <property type="entry name" value="TRYPSIN_HIS"/>
</dbReference>
<dbReference type="PROSITE" id="PS00135">
    <property type="entry name" value="TRYPSIN_SER"/>
    <property type="match status" value="1"/>
</dbReference>
<dbReference type="SUPFAM" id="SSF50494">
    <property type="entry name" value="Trypsin-like serine proteases"/>
    <property type="match status" value="1"/>
</dbReference>
<dbReference type="Gene3D" id="2.40.10.10">
    <property type="entry name" value="Trypsin-like serine proteases"/>
    <property type="match status" value="1"/>
</dbReference>
<dbReference type="InterPro" id="IPR001314">
    <property type="entry name" value="Peptidase_S1A"/>
</dbReference>
<keyword evidence="2" id="KW-0645">Protease</keyword>
<sequence>MKAIASSFVLLLSLFSQILLATGLFDDEIKIVGGKEAKSGAYPWEVSVGNLIKVPVKKRMRKLQHTKVKLASHFCGGVLLTHGWVLTAAHCITPFMDRTKVWASPPVGVGNAQHDLKKIYEEGRIPVKRIIVPKEYSEADPTTPGDLALLELQDPLLDAQPACFVQDEDGPFSPLTIIGWGNTERLFLDESTGKWSPPFKPARKLKEAAMKDVSLNEDTICSKRSDLICIDSAKPGDSSCKGDSGGSLVYKNNLVVGITSFGGAKKIGDHTYETCNGDAVYTRLSQYIDWIEENINDKVCIK</sequence>
<keyword evidence="3" id="KW-0732">Signal</keyword>
<evidence type="ECO:0000256" key="1">
    <source>
        <dbReference type="ARBA" id="ARBA00023157"/>
    </source>
</evidence>
<dbReference type="GO" id="GO:0006508">
    <property type="term" value="P:proteolysis"/>
    <property type="evidence" value="ECO:0007669"/>
    <property type="project" value="UniProtKB-KW"/>
</dbReference>
<keyword evidence="1" id="KW-1015">Disulfide bond</keyword>